<dbReference type="AlphaFoldDB" id="A0A3L8P2S9"/>
<reference evidence="1 2" key="1">
    <citation type="submission" date="2018-10" db="EMBL/GenBank/DDBJ databases">
        <title>Marmoricola sp. 4Q3S-7 whole genome shotgun sequence.</title>
        <authorList>
            <person name="Li F."/>
        </authorList>
    </citation>
    <scope>NUCLEOTIDE SEQUENCE [LARGE SCALE GENOMIC DNA]</scope>
    <source>
        <strain evidence="1 2">4Q3S-7</strain>
    </source>
</reference>
<keyword evidence="2" id="KW-1185">Reference proteome</keyword>
<dbReference type="OrthoDB" id="5175769at2"/>
<evidence type="ECO:0000313" key="2">
    <source>
        <dbReference type="Proteomes" id="UP000281708"/>
    </source>
</evidence>
<comment type="caution">
    <text evidence="1">The sequence shown here is derived from an EMBL/GenBank/DDBJ whole genome shotgun (WGS) entry which is preliminary data.</text>
</comment>
<dbReference type="RefSeq" id="WP_121806690.1">
    <property type="nucleotide sequence ID" value="NZ_RDBE01000008.1"/>
</dbReference>
<evidence type="ECO:0008006" key="3">
    <source>
        <dbReference type="Google" id="ProtNLM"/>
    </source>
</evidence>
<protein>
    <recommendedName>
        <fullName evidence="3">Nucleotidyl transferase AbiEii/AbiGii toxin family protein</fullName>
    </recommendedName>
</protein>
<accession>A0A3L8P2S9</accession>
<proteinExistence type="predicted"/>
<sequence>MEIATPAGGWPAPWPHVAELAATIDREAWTLVGGLMVQLHSIHRGLGVVRPTNDVDVVVHVETGRGRPAAVATALESLGYRMLSRVDPRDNTAHRFVRPGGVAVDLVAEADTVEVLMADHPAPRVIETMRGRDMVRISGGTQALRRTVDAVLRIRAEDPTTVSVPGPFGAVILKAAAWASDSRDPRRHLQDAAVLLACIEDPIGEREAMSGSDHRRLRHLDAALRADRRSWSVLPDDARTDAEAALRILTG</sequence>
<gene>
    <name evidence="1" type="ORF">D9V37_13445</name>
</gene>
<evidence type="ECO:0000313" key="1">
    <source>
        <dbReference type="EMBL" id="RLV48728.1"/>
    </source>
</evidence>
<dbReference type="Proteomes" id="UP000281708">
    <property type="component" value="Unassembled WGS sequence"/>
</dbReference>
<organism evidence="1 2">
    <name type="scientific">Nocardioides mangrovicus</name>
    <dbReference type="NCBI Taxonomy" id="2478913"/>
    <lineage>
        <taxon>Bacteria</taxon>
        <taxon>Bacillati</taxon>
        <taxon>Actinomycetota</taxon>
        <taxon>Actinomycetes</taxon>
        <taxon>Propionibacteriales</taxon>
        <taxon>Nocardioidaceae</taxon>
        <taxon>Nocardioides</taxon>
    </lineage>
</organism>
<dbReference type="EMBL" id="RDBE01000008">
    <property type="protein sequence ID" value="RLV48728.1"/>
    <property type="molecule type" value="Genomic_DNA"/>
</dbReference>
<name>A0A3L8P2S9_9ACTN</name>